<feature type="coiled-coil region" evidence="2">
    <location>
        <begin position="86"/>
        <end position="113"/>
    </location>
</feature>
<dbReference type="InterPro" id="IPR029442">
    <property type="entry name" value="GyrI-like"/>
</dbReference>
<comment type="caution">
    <text evidence="4">The sequence shown here is derived from an EMBL/GenBank/DDBJ whole genome shotgun (WGS) entry which is preliminary data.</text>
</comment>
<dbReference type="EMBL" id="BAABHK010000001">
    <property type="protein sequence ID" value="GAA4621267.1"/>
    <property type="molecule type" value="Genomic_DNA"/>
</dbReference>
<dbReference type="PANTHER" id="PTHR30204">
    <property type="entry name" value="REDOX-CYCLING DRUG-SENSING TRANSCRIPTIONAL ACTIVATOR SOXR"/>
    <property type="match status" value="1"/>
</dbReference>
<dbReference type="Gene3D" id="3.20.80.10">
    <property type="entry name" value="Regulatory factor, effector binding domain"/>
    <property type="match status" value="1"/>
</dbReference>
<reference evidence="5" key="1">
    <citation type="journal article" date="2019" name="Int. J. Syst. Evol. Microbiol.">
        <title>The Global Catalogue of Microorganisms (GCM) 10K type strain sequencing project: providing services to taxonomists for standard genome sequencing and annotation.</title>
        <authorList>
            <consortium name="The Broad Institute Genomics Platform"/>
            <consortium name="The Broad Institute Genome Sequencing Center for Infectious Disease"/>
            <person name="Wu L."/>
            <person name="Ma J."/>
        </authorList>
    </citation>
    <scope>NUCLEOTIDE SEQUENCE [LARGE SCALE GENOMIC DNA]</scope>
    <source>
        <strain evidence="5">JCM 17939</strain>
    </source>
</reference>
<dbReference type="InterPro" id="IPR010499">
    <property type="entry name" value="AraC_E-bd"/>
</dbReference>
<accession>A0ABP8U2Q2</accession>
<feature type="domain" description="HTH merR-type" evidence="3">
    <location>
        <begin position="1"/>
        <end position="71"/>
    </location>
</feature>
<dbReference type="Pfam" id="PF13411">
    <property type="entry name" value="MerR_1"/>
    <property type="match status" value="1"/>
</dbReference>
<sequence>MFSIGDFARLGRVSVRMLRHYDALGLLRPARVDPATGYRSYDAAQLARLNRLIALKDLGLSLEQVGRILDEKVGTEELHGMLRLRRAELAAHVAEETARLARVEARLRMIETEGVMSTDVVIKSVPAVRLAELSATAESYESDKISPVIQPLYEELCKRLDAAGLAITGPAVAYYEQAPDGVRVHAGAPVNADPGGAYEFDLVDLPGAEQAATLIHHGPMDNADASFQRLARWIEENGYRSTGLAREVYLRYGQGAPETWVTELQETVTR</sequence>
<dbReference type="RefSeq" id="WP_345429266.1">
    <property type="nucleotide sequence ID" value="NZ_BAABHK010000001.1"/>
</dbReference>
<keyword evidence="5" id="KW-1185">Reference proteome</keyword>
<organism evidence="4 5">
    <name type="scientific">Actinoallomurus vinaceus</name>
    <dbReference type="NCBI Taxonomy" id="1080074"/>
    <lineage>
        <taxon>Bacteria</taxon>
        <taxon>Bacillati</taxon>
        <taxon>Actinomycetota</taxon>
        <taxon>Actinomycetes</taxon>
        <taxon>Streptosporangiales</taxon>
        <taxon>Thermomonosporaceae</taxon>
        <taxon>Actinoallomurus</taxon>
    </lineage>
</organism>
<dbReference type="CDD" id="cd01107">
    <property type="entry name" value="HTH_BmrR"/>
    <property type="match status" value="1"/>
</dbReference>
<dbReference type="SUPFAM" id="SSF46955">
    <property type="entry name" value="Putative DNA-binding domain"/>
    <property type="match status" value="1"/>
</dbReference>
<dbReference type="PROSITE" id="PS50937">
    <property type="entry name" value="HTH_MERR_2"/>
    <property type="match status" value="1"/>
</dbReference>
<dbReference type="Gene3D" id="1.10.1660.10">
    <property type="match status" value="1"/>
</dbReference>
<dbReference type="Proteomes" id="UP001501442">
    <property type="component" value="Unassembled WGS sequence"/>
</dbReference>
<keyword evidence="1" id="KW-0238">DNA-binding</keyword>
<dbReference type="InterPro" id="IPR047057">
    <property type="entry name" value="MerR_fam"/>
</dbReference>
<dbReference type="PANTHER" id="PTHR30204:SF97">
    <property type="entry name" value="MERR FAMILY REGULATORY PROTEIN"/>
    <property type="match status" value="1"/>
</dbReference>
<keyword evidence="2" id="KW-0175">Coiled coil</keyword>
<dbReference type="SMART" id="SM00422">
    <property type="entry name" value="HTH_MERR"/>
    <property type="match status" value="1"/>
</dbReference>
<name>A0ABP8U2Q2_9ACTN</name>
<protein>
    <submittedName>
        <fullName evidence="4">MerR family transcriptional regulator</fullName>
    </submittedName>
</protein>
<dbReference type="InterPro" id="IPR009061">
    <property type="entry name" value="DNA-bd_dom_put_sf"/>
</dbReference>
<evidence type="ECO:0000256" key="1">
    <source>
        <dbReference type="ARBA" id="ARBA00023125"/>
    </source>
</evidence>
<evidence type="ECO:0000256" key="2">
    <source>
        <dbReference type="SAM" id="Coils"/>
    </source>
</evidence>
<evidence type="ECO:0000259" key="3">
    <source>
        <dbReference type="PROSITE" id="PS50937"/>
    </source>
</evidence>
<dbReference type="SMART" id="SM00871">
    <property type="entry name" value="AraC_E_bind"/>
    <property type="match status" value="1"/>
</dbReference>
<dbReference type="InterPro" id="IPR000551">
    <property type="entry name" value="MerR-type_HTH_dom"/>
</dbReference>
<proteinExistence type="predicted"/>
<gene>
    <name evidence="4" type="ORF">GCM10023196_008490</name>
</gene>
<dbReference type="InterPro" id="IPR011256">
    <property type="entry name" value="Reg_factor_effector_dom_sf"/>
</dbReference>
<dbReference type="SUPFAM" id="SSF55136">
    <property type="entry name" value="Probable bacterial effector-binding domain"/>
    <property type="match status" value="1"/>
</dbReference>
<evidence type="ECO:0000313" key="4">
    <source>
        <dbReference type="EMBL" id="GAA4621267.1"/>
    </source>
</evidence>
<evidence type="ECO:0000313" key="5">
    <source>
        <dbReference type="Proteomes" id="UP001501442"/>
    </source>
</evidence>
<dbReference type="Pfam" id="PF06445">
    <property type="entry name" value="GyrI-like"/>
    <property type="match status" value="1"/>
</dbReference>